<dbReference type="Proteomes" id="UP000001302">
    <property type="component" value="Chromosome"/>
</dbReference>
<evidence type="ECO:0000256" key="7">
    <source>
        <dbReference type="SAM" id="SignalP"/>
    </source>
</evidence>
<dbReference type="AlphaFoldDB" id="E0TDU4"/>
<dbReference type="Pfam" id="PF01435">
    <property type="entry name" value="Peptidase_M48"/>
    <property type="match status" value="1"/>
</dbReference>
<feature type="signal peptide" evidence="7">
    <location>
        <begin position="1"/>
        <end position="25"/>
    </location>
</feature>
<reference evidence="9 10" key="2">
    <citation type="journal article" date="2011" name="J. Bacteriol.">
        <title>Complete genome sequence of strain HTCC2503T of Parvularcula bermudensis, the type species of the order "Parvularculales" in the class Alphaproteobacteria.</title>
        <authorList>
            <person name="Oh H.M."/>
            <person name="Kang I."/>
            <person name="Vergin K.L."/>
            <person name="Kang D."/>
            <person name="Rhee K.H."/>
            <person name="Giovannoni S.J."/>
            <person name="Cho J.C."/>
        </authorList>
    </citation>
    <scope>NUCLEOTIDE SEQUENCE [LARGE SCALE GENOMIC DNA]</scope>
    <source>
        <strain evidence="10">ATCC BAA-594 / HTCC2503 / KCTC 12087</strain>
    </source>
</reference>
<dbReference type="SUPFAM" id="SSF48452">
    <property type="entry name" value="TPR-like"/>
    <property type="match status" value="1"/>
</dbReference>
<dbReference type="InterPro" id="IPR001915">
    <property type="entry name" value="Peptidase_M48"/>
</dbReference>
<keyword evidence="2" id="KW-0645">Protease</keyword>
<evidence type="ECO:0000313" key="9">
    <source>
        <dbReference type="EMBL" id="ADM10010.1"/>
    </source>
</evidence>
<accession>E0TDU4</accession>
<keyword evidence="7" id="KW-0732">Signal</keyword>
<dbReference type="HOGENOM" id="CLU_030556_2_0_5"/>
<evidence type="ECO:0000256" key="5">
    <source>
        <dbReference type="ARBA" id="ARBA00022833"/>
    </source>
</evidence>
<comment type="cofactor">
    <cofactor evidence="1">
        <name>Zn(2+)</name>
        <dbReference type="ChEBI" id="CHEBI:29105"/>
    </cofactor>
</comment>
<dbReference type="GO" id="GO:0046872">
    <property type="term" value="F:metal ion binding"/>
    <property type="evidence" value="ECO:0007669"/>
    <property type="project" value="UniProtKB-KW"/>
</dbReference>
<dbReference type="Gene3D" id="1.25.40.10">
    <property type="entry name" value="Tetratricopeptide repeat domain"/>
    <property type="match status" value="1"/>
</dbReference>
<keyword evidence="3" id="KW-0479">Metal-binding</keyword>
<evidence type="ECO:0000256" key="1">
    <source>
        <dbReference type="ARBA" id="ARBA00001947"/>
    </source>
</evidence>
<dbReference type="STRING" id="314260.PB2503_09789"/>
<keyword evidence="10" id="KW-1185">Reference proteome</keyword>
<dbReference type="CDD" id="cd07324">
    <property type="entry name" value="M48C_Oma1-like"/>
    <property type="match status" value="1"/>
</dbReference>
<dbReference type="RefSeq" id="WP_013300984.1">
    <property type="nucleotide sequence ID" value="NC_014414.1"/>
</dbReference>
<dbReference type="PANTHER" id="PTHR22726:SF1">
    <property type="entry name" value="METALLOENDOPEPTIDASE OMA1, MITOCHONDRIAL"/>
    <property type="match status" value="1"/>
</dbReference>
<dbReference type="PANTHER" id="PTHR22726">
    <property type="entry name" value="METALLOENDOPEPTIDASE OMA1"/>
    <property type="match status" value="1"/>
</dbReference>
<evidence type="ECO:0000256" key="3">
    <source>
        <dbReference type="ARBA" id="ARBA00022723"/>
    </source>
</evidence>
<dbReference type="GO" id="GO:0016020">
    <property type="term" value="C:membrane"/>
    <property type="evidence" value="ECO:0007669"/>
    <property type="project" value="TreeGrafter"/>
</dbReference>
<evidence type="ECO:0000259" key="8">
    <source>
        <dbReference type="Pfam" id="PF01435"/>
    </source>
</evidence>
<dbReference type="GO" id="GO:0051603">
    <property type="term" value="P:proteolysis involved in protein catabolic process"/>
    <property type="evidence" value="ECO:0007669"/>
    <property type="project" value="TreeGrafter"/>
</dbReference>
<dbReference type="eggNOG" id="COG4783">
    <property type="taxonomic scope" value="Bacteria"/>
</dbReference>
<dbReference type="KEGG" id="pbr:PB2503_09789"/>
<sequence length="457" mass="49041">MTARPFRTLSIIVACFSWALSTAAAQSLLRDAEIELFLEDLSTPLLEAAGLQPEAVSLYLVGDNSLNAFVAGGQNIFIHTGLLTAADTPNQIEGVIAHEIGHIAGGHLQRGADVMATASRPVLLSLVLGAAAIAAGAPPEAGIAISGLGQRVALGDILAHSRGQEASADQAAVTYLEATGQSGQGLVEFFGKLANRQLASSRNVDPYLLTHPLAIRRINALRDKVQGLEHYDSADSEDEIIRLQMIQGKILGFMQDPYITLRTYPLSDKSAPARYARAVAYYRKSELERGLKEIDSLIDEQPDNPYFAELKGQMLFEHGQIAESVVPHRRSVALAPGVALFKINLGRALVALEREGDMDEAVEVLKSGLALEPDNGFGWSELARAYAALGRDDLASLAQAQAFFSYGNEAQAHRFATRASEKLEPGTPEHLQALDIIAATVETARRARAEGSPSRMN</sequence>
<dbReference type="GO" id="GO:0004222">
    <property type="term" value="F:metalloendopeptidase activity"/>
    <property type="evidence" value="ECO:0007669"/>
    <property type="project" value="InterPro"/>
</dbReference>
<proteinExistence type="predicted"/>
<gene>
    <name evidence="9" type="ordered locus">PB2503_09789</name>
</gene>
<evidence type="ECO:0000313" key="10">
    <source>
        <dbReference type="Proteomes" id="UP000001302"/>
    </source>
</evidence>
<evidence type="ECO:0000256" key="2">
    <source>
        <dbReference type="ARBA" id="ARBA00022670"/>
    </source>
</evidence>
<protein>
    <recommendedName>
        <fullName evidence="8">Peptidase M48 domain-containing protein</fullName>
    </recommendedName>
</protein>
<feature type="chain" id="PRO_5003140594" description="Peptidase M48 domain-containing protein" evidence="7">
    <location>
        <begin position="26"/>
        <end position="457"/>
    </location>
</feature>
<reference evidence="10" key="1">
    <citation type="submission" date="2010-08" db="EMBL/GenBank/DDBJ databases">
        <title>Genome sequence of Parvularcula bermudensis HTCC2503.</title>
        <authorList>
            <person name="Kang D.-M."/>
            <person name="Oh H.-M."/>
            <person name="Cho J.-C."/>
        </authorList>
    </citation>
    <scope>NUCLEOTIDE SEQUENCE [LARGE SCALE GENOMIC DNA]</scope>
    <source>
        <strain evidence="10">ATCC BAA-594 / HTCC2503 / KCTC 12087</strain>
    </source>
</reference>
<dbReference type="OrthoDB" id="9814887at2"/>
<keyword evidence="4" id="KW-0378">Hydrolase</keyword>
<dbReference type="EMBL" id="CP002156">
    <property type="protein sequence ID" value="ADM10010.1"/>
    <property type="molecule type" value="Genomic_DNA"/>
</dbReference>
<keyword evidence="6" id="KW-0482">Metalloprotease</keyword>
<keyword evidence="5" id="KW-0862">Zinc</keyword>
<organism evidence="9 10">
    <name type="scientific">Parvularcula bermudensis (strain ATCC BAA-594 / HTCC2503 / KCTC 12087)</name>
    <dbReference type="NCBI Taxonomy" id="314260"/>
    <lineage>
        <taxon>Bacteria</taxon>
        <taxon>Pseudomonadati</taxon>
        <taxon>Pseudomonadota</taxon>
        <taxon>Alphaproteobacteria</taxon>
        <taxon>Parvularculales</taxon>
        <taxon>Parvularculaceae</taxon>
        <taxon>Parvularcula</taxon>
    </lineage>
</organism>
<evidence type="ECO:0000256" key="6">
    <source>
        <dbReference type="ARBA" id="ARBA00023049"/>
    </source>
</evidence>
<evidence type="ECO:0000256" key="4">
    <source>
        <dbReference type="ARBA" id="ARBA00022801"/>
    </source>
</evidence>
<name>E0TDU4_PARBH</name>
<dbReference type="Gene3D" id="3.30.2010.10">
    <property type="entry name" value="Metalloproteases ('zincins'), catalytic domain"/>
    <property type="match status" value="1"/>
</dbReference>
<feature type="domain" description="Peptidase M48" evidence="8">
    <location>
        <begin position="44"/>
        <end position="223"/>
    </location>
</feature>
<dbReference type="InterPro" id="IPR011990">
    <property type="entry name" value="TPR-like_helical_dom_sf"/>
</dbReference>
<dbReference type="InterPro" id="IPR051156">
    <property type="entry name" value="Mito/Outer_Membr_Metalloprot"/>
</dbReference>